<reference evidence="1 2" key="2">
    <citation type="journal article" date="2022" name="Mol. Ecol. Resour.">
        <title>The genomes of chicory, endive, great burdock and yacon provide insights into Asteraceae paleo-polyploidization history and plant inulin production.</title>
        <authorList>
            <person name="Fan W."/>
            <person name="Wang S."/>
            <person name="Wang H."/>
            <person name="Wang A."/>
            <person name="Jiang F."/>
            <person name="Liu H."/>
            <person name="Zhao H."/>
            <person name="Xu D."/>
            <person name="Zhang Y."/>
        </authorList>
    </citation>
    <scope>NUCLEOTIDE SEQUENCE [LARGE SCALE GENOMIC DNA]</scope>
    <source>
        <strain evidence="2">cv. Yunnan</strain>
        <tissue evidence="1">Leaves</tissue>
    </source>
</reference>
<protein>
    <submittedName>
        <fullName evidence="1">Uncharacterized protein</fullName>
    </submittedName>
</protein>
<dbReference type="EMBL" id="CM042023">
    <property type="protein sequence ID" value="KAI3813702.1"/>
    <property type="molecule type" value="Genomic_DNA"/>
</dbReference>
<evidence type="ECO:0000313" key="2">
    <source>
        <dbReference type="Proteomes" id="UP001056120"/>
    </source>
</evidence>
<keyword evidence="2" id="KW-1185">Reference proteome</keyword>
<evidence type="ECO:0000313" key="1">
    <source>
        <dbReference type="EMBL" id="KAI3813702.1"/>
    </source>
</evidence>
<proteinExistence type="predicted"/>
<accession>A0ACB9J357</accession>
<organism evidence="1 2">
    <name type="scientific">Smallanthus sonchifolius</name>
    <dbReference type="NCBI Taxonomy" id="185202"/>
    <lineage>
        <taxon>Eukaryota</taxon>
        <taxon>Viridiplantae</taxon>
        <taxon>Streptophyta</taxon>
        <taxon>Embryophyta</taxon>
        <taxon>Tracheophyta</taxon>
        <taxon>Spermatophyta</taxon>
        <taxon>Magnoliopsida</taxon>
        <taxon>eudicotyledons</taxon>
        <taxon>Gunneridae</taxon>
        <taxon>Pentapetalae</taxon>
        <taxon>asterids</taxon>
        <taxon>campanulids</taxon>
        <taxon>Asterales</taxon>
        <taxon>Asteraceae</taxon>
        <taxon>Asteroideae</taxon>
        <taxon>Heliantheae alliance</taxon>
        <taxon>Millerieae</taxon>
        <taxon>Smallanthus</taxon>
    </lineage>
</organism>
<comment type="caution">
    <text evidence="1">The sequence shown here is derived from an EMBL/GenBank/DDBJ whole genome shotgun (WGS) entry which is preliminary data.</text>
</comment>
<dbReference type="Proteomes" id="UP001056120">
    <property type="component" value="Linkage Group LG06"/>
</dbReference>
<sequence length="737" mass="84077">MQGQPRRPINNLWNVDSGYSRHMTGDISQLHDINMFDGGYVSFAGDKCGQITMKVTVTNDTLCFKDVNYVSELNHSLLSVSQICDKKFSTHFNDKECFILKPGFVVPEDWILMRTPRCKDSYLLDINSESALTNTCLFSKASENDSMLWHRRLGHINLKNLNRIAKGAQVVGLPLKEFYEVEKCISCAKGKQHKRPHKPKLFNSIEYGLQLLHMDLFSPVSVISLGKKSYCLVITDNYSRFSWVFFLSKKSETVDILRQFMILVETQLNLKIKIIRSDNGTEFRNEVLDSFSAEKGIARQFSIARTPQQNGVAERRNRTLIEAARTMISDSKLPIFFWAEAINTGCYVQNRVLLNKHQLKTPYEVMFNHKPKVGHLRAFGFLCTLLHNDNIGSKFDAKADECYFVGYSSCKTAYMVYNKITKQIVDSYYIDWQELNKTDADSGPNWLFDYDSVFKLFNVFSDVSDDDFCKYSTIDYRIDEDPDQESSSSSRTQASSSQESDQQTADPINNETAASGSGNASQETVASRSGHTFQDTFPDPHVIEESVPITEEADQHITNLPETIQEEVPTLRIHKDHPLEDIIGPLSDGVKTRSQSGIINICLYSAFISQIKPKNIKMALSEASWVETMQNKKDDNGVIVINKARLVVQGFYQQEGIDYEEVFAPVARLEAIRIFLAYASYKNFKVFQMDVKTPFLYGKVQEEIYVRQPPGFEDTNHPHHVYKMDKALYGLHQAPRA</sequence>
<gene>
    <name evidence="1" type="ORF">L1987_18433</name>
</gene>
<reference evidence="2" key="1">
    <citation type="journal article" date="2022" name="Mol. Ecol. Resour.">
        <title>The genomes of chicory, endive, great burdock and yacon provide insights into Asteraceae palaeo-polyploidization history and plant inulin production.</title>
        <authorList>
            <person name="Fan W."/>
            <person name="Wang S."/>
            <person name="Wang H."/>
            <person name="Wang A."/>
            <person name="Jiang F."/>
            <person name="Liu H."/>
            <person name="Zhao H."/>
            <person name="Xu D."/>
            <person name="Zhang Y."/>
        </authorList>
    </citation>
    <scope>NUCLEOTIDE SEQUENCE [LARGE SCALE GENOMIC DNA]</scope>
    <source>
        <strain evidence="2">cv. Yunnan</strain>
    </source>
</reference>
<name>A0ACB9J357_9ASTR</name>